<proteinExistence type="predicted"/>
<protein>
    <submittedName>
        <fullName evidence="1">DUF924 domain-containing protein</fullName>
    </submittedName>
</protein>
<dbReference type="Proteomes" id="UP000316798">
    <property type="component" value="Chromosome"/>
</dbReference>
<name>A0A515DD71_9BURK</name>
<dbReference type="Gene3D" id="1.20.58.320">
    <property type="entry name" value="TPR-like"/>
    <property type="match status" value="1"/>
</dbReference>
<dbReference type="RefSeq" id="WP_142819803.1">
    <property type="nucleotide sequence ID" value="NZ_CP035503.1"/>
</dbReference>
<keyword evidence="2" id="KW-1185">Reference proteome</keyword>
<dbReference type="InterPro" id="IPR011990">
    <property type="entry name" value="TPR-like_helical_dom_sf"/>
</dbReference>
<evidence type="ECO:0000313" key="1">
    <source>
        <dbReference type="EMBL" id="QDL38354.1"/>
    </source>
</evidence>
<dbReference type="SUPFAM" id="SSF48452">
    <property type="entry name" value="TPR-like"/>
    <property type="match status" value="1"/>
</dbReference>
<organism evidence="1 2">
    <name type="scientific">Rhodoferax sediminis</name>
    <dbReference type="NCBI Taxonomy" id="2509614"/>
    <lineage>
        <taxon>Bacteria</taxon>
        <taxon>Pseudomonadati</taxon>
        <taxon>Pseudomonadota</taxon>
        <taxon>Betaproteobacteria</taxon>
        <taxon>Burkholderiales</taxon>
        <taxon>Comamonadaceae</taxon>
        <taxon>Rhodoferax</taxon>
    </lineage>
</organism>
<dbReference type="AlphaFoldDB" id="A0A515DD71"/>
<dbReference type="Pfam" id="PF06041">
    <property type="entry name" value="DUF924"/>
    <property type="match status" value="1"/>
</dbReference>
<dbReference type="KEGG" id="rhf:EUB48_14445"/>
<dbReference type="InterPro" id="IPR010323">
    <property type="entry name" value="DUF924"/>
</dbReference>
<dbReference type="OrthoDB" id="7593450at2"/>
<dbReference type="Gene3D" id="1.25.40.10">
    <property type="entry name" value="Tetratricopeptide repeat domain"/>
    <property type="match status" value="1"/>
</dbReference>
<dbReference type="EMBL" id="CP035503">
    <property type="protein sequence ID" value="QDL38354.1"/>
    <property type="molecule type" value="Genomic_DNA"/>
</dbReference>
<reference evidence="1 2" key="1">
    <citation type="submission" date="2019-01" db="EMBL/GenBank/DDBJ databases">
        <title>Genomic insights into a novel species Rhodoferax sp.</title>
        <authorList>
            <person name="Jin L."/>
        </authorList>
    </citation>
    <scope>NUCLEOTIDE SEQUENCE [LARGE SCALE GENOMIC DNA]</scope>
    <source>
        <strain evidence="1 2">CHu59-6-5</strain>
    </source>
</reference>
<accession>A0A515DD71</accession>
<evidence type="ECO:0000313" key="2">
    <source>
        <dbReference type="Proteomes" id="UP000316798"/>
    </source>
</evidence>
<gene>
    <name evidence="1" type="ORF">EUB48_14445</name>
</gene>
<sequence>MPLPTQSPDDLAAPAHAAAILDFWFADGLALGWPSRDLSVQWFGTDAALDRQIDQQFGPWVRLAQAGGLQDWEQDAAPGATPAGIPGGTRLALILLLDQLSRNMFRGTAQAFAGDARAQRLVSNALAQGLDARLPWIARVFLYMPLMHAEHLALQDECVRRFSALAAQVPAALQARIASHLDFARQHRDIIIRFGRFPYRNAALGRANTAQEQKFLKKGPRFGQ</sequence>